<reference evidence="2 3" key="1">
    <citation type="journal article" date="2016" name="Nat. Commun.">
        <title>Thousands of microbial genomes shed light on interconnected biogeochemical processes in an aquifer system.</title>
        <authorList>
            <person name="Anantharaman K."/>
            <person name="Brown C.T."/>
            <person name="Hug L.A."/>
            <person name="Sharon I."/>
            <person name="Castelle C.J."/>
            <person name="Probst A.J."/>
            <person name="Thomas B.C."/>
            <person name="Singh A."/>
            <person name="Wilkins M.J."/>
            <person name="Karaoz U."/>
            <person name="Brodie E.L."/>
            <person name="Williams K.H."/>
            <person name="Hubbard S.S."/>
            <person name="Banfield J.F."/>
        </authorList>
    </citation>
    <scope>NUCLEOTIDE SEQUENCE [LARGE SCALE GENOMIC DNA]</scope>
</reference>
<dbReference type="CDD" id="cd06223">
    <property type="entry name" value="PRTases_typeI"/>
    <property type="match status" value="1"/>
</dbReference>
<evidence type="ECO:0000259" key="1">
    <source>
        <dbReference type="Pfam" id="PF00156"/>
    </source>
</evidence>
<dbReference type="Gene3D" id="3.40.50.2020">
    <property type="match status" value="1"/>
</dbReference>
<name>A0A1F7X9D9_9BACT</name>
<accession>A0A1F7X9D9</accession>
<protein>
    <recommendedName>
        <fullName evidence="1">Phosphoribosyltransferase domain-containing protein</fullName>
    </recommendedName>
</protein>
<comment type="caution">
    <text evidence="2">The sequence shown here is derived from an EMBL/GenBank/DDBJ whole genome shotgun (WGS) entry which is preliminary data.</text>
</comment>
<proteinExistence type="predicted"/>
<gene>
    <name evidence="2" type="ORF">A2Z22_01185</name>
</gene>
<evidence type="ECO:0000313" key="2">
    <source>
        <dbReference type="EMBL" id="OGM11379.1"/>
    </source>
</evidence>
<evidence type="ECO:0000313" key="3">
    <source>
        <dbReference type="Proteomes" id="UP000177053"/>
    </source>
</evidence>
<sequence>MSRKFTDKDTNPMSYEEFGKVVNKLIKKLEDYSKAKGVNFDIVAPLLRSGGVPGSIISIHFQITRIFPIQFKWFYNPKLELRKLLSIPKILQNIPKNPNILICETNTGTGETAKAAIKLIRKQFPKCKLYYATVAKVFGSPNRFKEIEEYFYGIQTDENLIASKIQIKELNLRKKITIFPWESVKHELDDINAVSLER</sequence>
<dbReference type="InterPro" id="IPR029057">
    <property type="entry name" value="PRTase-like"/>
</dbReference>
<dbReference type="Pfam" id="PF00156">
    <property type="entry name" value="Pribosyltran"/>
    <property type="match status" value="1"/>
</dbReference>
<organism evidence="2 3">
    <name type="scientific">Candidatus Woesebacteria bacterium RBG_16_34_12</name>
    <dbReference type="NCBI Taxonomy" id="1802480"/>
    <lineage>
        <taxon>Bacteria</taxon>
        <taxon>Candidatus Woeseibacteriota</taxon>
    </lineage>
</organism>
<dbReference type="SUPFAM" id="SSF53271">
    <property type="entry name" value="PRTase-like"/>
    <property type="match status" value="1"/>
</dbReference>
<dbReference type="EMBL" id="MGFS01000018">
    <property type="protein sequence ID" value="OGM11379.1"/>
    <property type="molecule type" value="Genomic_DNA"/>
</dbReference>
<feature type="domain" description="Phosphoribosyltransferase" evidence="1">
    <location>
        <begin position="17"/>
        <end position="158"/>
    </location>
</feature>
<dbReference type="AlphaFoldDB" id="A0A1F7X9D9"/>
<dbReference type="InterPro" id="IPR000836">
    <property type="entry name" value="PRTase_dom"/>
</dbReference>
<dbReference type="Proteomes" id="UP000177053">
    <property type="component" value="Unassembled WGS sequence"/>
</dbReference>